<name>V4RSD3_9HYPH</name>
<reference evidence="2 3" key="1">
    <citation type="journal article" date="2014" name="Genome Announc.">
        <title>Draft Genome Sequence of Lutibaculum baratangense Strain AMV1T, Isolated from a Mud Volcano in Andamans, India.</title>
        <authorList>
            <person name="Singh A."/>
            <person name="Sreenivas A."/>
            <person name="Sathyanarayana Reddy G."/>
            <person name="Pinnaka A.K."/>
            <person name="Shivaji S."/>
        </authorList>
    </citation>
    <scope>NUCLEOTIDE SEQUENCE [LARGE SCALE GENOMIC DNA]</scope>
    <source>
        <strain evidence="2 3">AMV1</strain>
    </source>
</reference>
<sequence length="110" mass="12003">MRIGQEPEGEAVPHRPPRLSHVDQATIEEDGAADRRGAHPVLQGSAPPPEEVSFRTMRRPGSSITAWPRRERADRSVDLPPPEQPEMMRNLFPAPGRLAEAEATGPSPTG</sequence>
<proteinExistence type="predicted"/>
<comment type="caution">
    <text evidence="2">The sequence shown here is derived from an EMBL/GenBank/DDBJ whole genome shotgun (WGS) entry which is preliminary data.</text>
</comment>
<evidence type="ECO:0000313" key="2">
    <source>
        <dbReference type="EMBL" id="ESR26045.1"/>
    </source>
</evidence>
<organism evidence="2 3">
    <name type="scientific">Lutibaculum baratangense AMV1</name>
    <dbReference type="NCBI Taxonomy" id="631454"/>
    <lineage>
        <taxon>Bacteria</taxon>
        <taxon>Pseudomonadati</taxon>
        <taxon>Pseudomonadota</taxon>
        <taxon>Alphaproteobacteria</taxon>
        <taxon>Hyphomicrobiales</taxon>
        <taxon>Tepidamorphaceae</taxon>
        <taxon>Lutibaculum</taxon>
    </lineage>
</organism>
<gene>
    <name evidence="2" type="ORF">N177_1380</name>
</gene>
<keyword evidence="3" id="KW-1185">Reference proteome</keyword>
<protein>
    <submittedName>
        <fullName evidence="2">Uncharacterized protein</fullName>
    </submittedName>
</protein>
<feature type="region of interest" description="Disordered" evidence="1">
    <location>
        <begin position="1"/>
        <end position="110"/>
    </location>
</feature>
<dbReference type="AlphaFoldDB" id="V4RSD3"/>
<feature type="compositionally biased region" description="Basic and acidic residues" evidence="1">
    <location>
        <begin position="68"/>
        <end position="77"/>
    </location>
</feature>
<accession>V4RSD3</accession>
<dbReference type="Proteomes" id="UP000017819">
    <property type="component" value="Unassembled WGS sequence"/>
</dbReference>
<dbReference type="EMBL" id="AWXZ01000017">
    <property type="protein sequence ID" value="ESR26045.1"/>
    <property type="molecule type" value="Genomic_DNA"/>
</dbReference>
<evidence type="ECO:0000313" key="3">
    <source>
        <dbReference type="Proteomes" id="UP000017819"/>
    </source>
</evidence>
<dbReference type="STRING" id="631454.N177_1380"/>
<evidence type="ECO:0000256" key="1">
    <source>
        <dbReference type="SAM" id="MobiDB-lite"/>
    </source>
</evidence>